<evidence type="ECO:0000256" key="6">
    <source>
        <dbReference type="RuleBase" id="RU003477"/>
    </source>
</evidence>
<evidence type="ECO:0000256" key="5">
    <source>
        <dbReference type="HAMAP-Rule" id="MF_01326"/>
    </source>
</evidence>
<evidence type="ECO:0000256" key="1">
    <source>
        <dbReference type="ARBA" id="ARBA00010618"/>
    </source>
</evidence>
<dbReference type="SUPFAM" id="SSF50104">
    <property type="entry name" value="Translation proteins SH3-like domain"/>
    <property type="match status" value="1"/>
</dbReference>
<reference evidence="8 9" key="1">
    <citation type="journal article" date="2016" name="Nat. Commun.">
        <title>Thousands of microbial genomes shed light on interconnected biogeochemical processes in an aquifer system.</title>
        <authorList>
            <person name="Anantharaman K."/>
            <person name="Brown C.T."/>
            <person name="Hug L.A."/>
            <person name="Sharon I."/>
            <person name="Castelle C.J."/>
            <person name="Probst A.J."/>
            <person name="Thomas B.C."/>
            <person name="Singh A."/>
            <person name="Wilkins M.J."/>
            <person name="Karaoz U."/>
            <person name="Brodie E.L."/>
            <person name="Williams K.H."/>
            <person name="Hubbard S.S."/>
            <person name="Banfield J.F."/>
        </authorList>
    </citation>
    <scope>NUCLEOTIDE SEQUENCE [LARGE SCALE GENOMIC DNA]</scope>
</reference>
<evidence type="ECO:0000256" key="3">
    <source>
        <dbReference type="ARBA" id="ARBA00023274"/>
    </source>
</evidence>
<dbReference type="SMART" id="SM00739">
    <property type="entry name" value="KOW"/>
    <property type="match status" value="1"/>
</dbReference>
<comment type="function">
    <text evidence="5">One of two assembly initiator proteins, it binds directly to the 5'-end of the 23S rRNA, where it nucleates assembly of the 50S subunit.</text>
</comment>
<dbReference type="AlphaFoldDB" id="A0A1F5FHJ9"/>
<name>A0A1F5FHJ9_9BACT</name>
<dbReference type="PANTHER" id="PTHR12903">
    <property type="entry name" value="MITOCHONDRIAL RIBOSOMAL PROTEIN L24"/>
    <property type="match status" value="1"/>
</dbReference>
<feature type="domain" description="KOW" evidence="7">
    <location>
        <begin position="2"/>
        <end position="29"/>
    </location>
</feature>
<dbReference type="GO" id="GO:0019843">
    <property type="term" value="F:rRNA binding"/>
    <property type="evidence" value="ECO:0007669"/>
    <property type="project" value="UniProtKB-UniRule"/>
</dbReference>
<proteinExistence type="inferred from homology"/>
<keyword evidence="3 5" id="KW-0687">Ribonucleoprotein</keyword>
<evidence type="ECO:0000313" key="8">
    <source>
        <dbReference type="EMBL" id="OGD79128.1"/>
    </source>
</evidence>
<dbReference type="HAMAP" id="MF_01326_B">
    <property type="entry name" value="Ribosomal_uL24_B"/>
    <property type="match status" value="1"/>
</dbReference>
<keyword evidence="5" id="KW-0699">rRNA-binding</keyword>
<dbReference type="PROSITE" id="PS01108">
    <property type="entry name" value="RIBOSOMAL_L24"/>
    <property type="match status" value="1"/>
</dbReference>
<evidence type="ECO:0000259" key="7">
    <source>
        <dbReference type="SMART" id="SM00739"/>
    </source>
</evidence>
<keyword evidence="2 5" id="KW-0689">Ribosomal protein</keyword>
<keyword evidence="5" id="KW-0694">RNA-binding</keyword>
<dbReference type="InterPro" id="IPR005825">
    <property type="entry name" value="Ribosomal_uL24_CS"/>
</dbReference>
<dbReference type="InterPro" id="IPR008991">
    <property type="entry name" value="Translation_prot_SH3-like_sf"/>
</dbReference>
<comment type="caution">
    <text evidence="8">The sequence shown here is derived from an EMBL/GenBank/DDBJ whole genome shotgun (WGS) entry which is preliminary data.</text>
</comment>
<comment type="subunit">
    <text evidence="5">Part of the 50S ribosomal subunit.</text>
</comment>
<evidence type="ECO:0000256" key="2">
    <source>
        <dbReference type="ARBA" id="ARBA00022980"/>
    </source>
</evidence>
<accession>A0A1F5FHJ9</accession>
<protein>
    <recommendedName>
        <fullName evidence="4 5">Large ribosomal subunit protein uL24</fullName>
    </recommendedName>
</protein>
<dbReference type="GO" id="GO:1990904">
    <property type="term" value="C:ribonucleoprotein complex"/>
    <property type="evidence" value="ECO:0007669"/>
    <property type="project" value="UniProtKB-KW"/>
</dbReference>
<dbReference type="GO" id="GO:0005840">
    <property type="term" value="C:ribosome"/>
    <property type="evidence" value="ECO:0007669"/>
    <property type="project" value="UniProtKB-KW"/>
</dbReference>
<comment type="function">
    <text evidence="5">One of the proteins that surrounds the polypeptide exit tunnel on the outside of the subunit.</text>
</comment>
<dbReference type="GO" id="GO:0006412">
    <property type="term" value="P:translation"/>
    <property type="evidence" value="ECO:0007669"/>
    <property type="project" value="UniProtKB-UniRule"/>
</dbReference>
<dbReference type="Pfam" id="PF17136">
    <property type="entry name" value="ribosomal_L24"/>
    <property type="match status" value="1"/>
</dbReference>
<dbReference type="NCBIfam" id="TIGR01079">
    <property type="entry name" value="rplX_bact"/>
    <property type="match status" value="1"/>
</dbReference>
<evidence type="ECO:0000313" key="9">
    <source>
        <dbReference type="Proteomes" id="UP000176682"/>
    </source>
</evidence>
<evidence type="ECO:0000256" key="4">
    <source>
        <dbReference type="ARBA" id="ARBA00035206"/>
    </source>
</evidence>
<sequence length="107" mass="11658">MKLRKNDTIKVISGDDKGKTGVISRVYPQADTILVDGVNTYKKHQKQSQNQSGGVVTLSRPIQVSKVALLCPNCHKTTKVAISGTGAEKTRLCRHCQKPIITKALKS</sequence>
<dbReference type="Pfam" id="PF00467">
    <property type="entry name" value="KOW"/>
    <property type="match status" value="1"/>
</dbReference>
<organism evidence="8 9">
    <name type="scientific">Candidatus Collierbacteria bacterium RIFOXYB1_FULL_49_13</name>
    <dbReference type="NCBI Taxonomy" id="1817728"/>
    <lineage>
        <taxon>Bacteria</taxon>
        <taxon>Candidatus Collieribacteriota</taxon>
    </lineage>
</organism>
<dbReference type="InterPro" id="IPR014722">
    <property type="entry name" value="Rib_uL2_dom2"/>
</dbReference>
<dbReference type="InterPro" id="IPR005824">
    <property type="entry name" value="KOW"/>
</dbReference>
<dbReference type="Gene3D" id="2.30.30.30">
    <property type="match status" value="1"/>
</dbReference>
<dbReference type="InterPro" id="IPR057264">
    <property type="entry name" value="Ribosomal_uL24_C"/>
</dbReference>
<gene>
    <name evidence="5" type="primary">rplX</name>
    <name evidence="8" type="ORF">A2368_01015</name>
</gene>
<dbReference type="GO" id="GO:0003735">
    <property type="term" value="F:structural constituent of ribosome"/>
    <property type="evidence" value="ECO:0007669"/>
    <property type="project" value="InterPro"/>
</dbReference>
<dbReference type="Proteomes" id="UP000176682">
    <property type="component" value="Unassembled WGS sequence"/>
</dbReference>
<dbReference type="InterPro" id="IPR003256">
    <property type="entry name" value="Ribosomal_uL24"/>
</dbReference>
<dbReference type="CDD" id="cd06089">
    <property type="entry name" value="KOW_RPL26"/>
    <property type="match status" value="1"/>
</dbReference>
<comment type="similarity">
    <text evidence="1 5 6">Belongs to the universal ribosomal protein uL24 family.</text>
</comment>
<dbReference type="InterPro" id="IPR041988">
    <property type="entry name" value="Ribosomal_uL24_KOW"/>
</dbReference>
<dbReference type="EMBL" id="MFAM01000026">
    <property type="protein sequence ID" value="OGD79128.1"/>
    <property type="molecule type" value="Genomic_DNA"/>
</dbReference>